<dbReference type="InterPro" id="IPR043502">
    <property type="entry name" value="DNA/RNA_pol_sf"/>
</dbReference>
<name>A0A1E1WLS2_PECGO</name>
<dbReference type="InterPro" id="IPR043128">
    <property type="entry name" value="Rev_trsase/Diguanyl_cyclase"/>
</dbReference>
<sequence length="100" mass="11017">APAIFQRIMSSALAGMKGVACLLDDIAITGATMEEHDRRLREVLQKLQDMGLRLNMKKCVFAANSIAFLGHMIDAEGVHPSPMKVKEIKEKPAPTNRETL</sequence>
<dbReference type="InterPro" id="IPR050951">
    <property type="entry name" value="Retrovirus_Pol_polyprotein"/>
</dbReference>
<dbReference type="CDD" id="cd01647">
    <property type="entry name" value="RT_LTR"/>
    <property type="match status" value="1"/>
</dbReference>
<accession>A0A1E1WLS2</accession>
<dbReference type="Pfam" id="PF00078">
    <property type="entry name" value="RVT_1"/>
    <property type="match status" value="1"/>
</dbReference>
<proteinExistence type="predicted"/>
<dbReference type="FunFam" id="3.30.70.270:FF:000003">
    <property type="entry name" value="Transposon Ty3-G Gag-Pol polyprotein"/>
    <property type="match status" value="1"/>
</dbReference>
<feature type="domain" description="Reverse transcriptase" evidence="1">
    <location>
        <begin position="1"/>
        <end position="73"/>
    </location>
</feature>
<evidence type="ECO:0000259" key="1">
    <source>
        <dbReference type="PROSITE" id="PS50878"/>
    </source>
</evidence>
<dbReference type="EMBL" id="GDQN01003100">
    <property type="protein sequence ID" value="JAT87954.1"/>
    <property type="molecule type" value="Transcribed_RNA"/>
</dbReference>
<dbReference type="SUPFAM" id="SSF56672">
    <property type="entry name" value="DNA/RNA polymerases"/>
    <property type="match status" value="1"/>
</dbReference>
<evidence type="ECO:0000313" key="2">
    <source>
        <dbReference type="EMBL" id="JAT87954.1"/>
    </source>
</evidence>
<dbReference type="Gene3D" id="3.30.70.270">
    <property type="match status" value="1"/>
</dbReference>
<dbReference type="PANTHER" id="PTHR37984">
    <property type="entry name" value="PROTEIN CBG26694"/>
    <property type="match status" value="1"/>
</dbReference>
<feature type="non-terminal residue" evidence="2">
    <location>
        <position position="1"/>
    </location>
</feature>
<dbReference type="InterPro" id="IPR000477">
    <property type="entry name" value="RT_dom"/>
</dbReference>
<dbReference type="GO" id="GO:0071897">
    <property type="term" value="P:DNA biosynthetic process"/>
    <property type="evidence" value="ECO:0007669"/>
    <property type="project" value="UniProtKB-ARBA"/>
</dbReference>
<feature type="non-terminal residue" evidence="2">
    <location>
        <position position="100"/>
    </location>
</feature>
<organism evidence="2">
    <name type="scientific">Pectinophora gossypiella</name>
    <name type="common">Cotton pink bollworm</name>
    <name type="synonym">Depressaria gossypiella</name>
    <dbReference type="NCBI Taxonomy" id="13191"/>
    <lineage>
        <taxon>Eukaryota</taxon>
        <taxon>Metazoa</taxon>
        <taxon>Ecdysozoa</taxon>
        <taxon>Arthropoda</taxon>
        <taxon>Hexapoda</taxon>
        <taxon>Insecta</taxon>
        <taxon>Pterygota</taxon>
        <taxon>Neoptera</taxon>
        <taxon>Endopterygota</taxon>
        <taxon>Lepidoptera</taxon>
        <taxon>Glossata</taxon>
        <taxon>Ditrysia</taxon>
        <taxon>Gelechioidea</taxon>
        <taxon>Gelechiidae</taxon>
        <taxon>Apatetrinae</taxon>
        <taxon>Pectinophora</taxon>
    </lineage>
</organism>
<reference evidence="2" key="1">
    <citation type="submission" date="2015-09" db="EMBL/GenBank/DDBJ databases">
        <title>De novo assembly of Pectinophora gossypiella (Pink Bollworm) gut transcriptome.</title>
        <authorList>
            <person name="Tassone E.E."/>
        </authorList>
    </citation>
    <scope>NUCLEOTIDE SEQUENCE</scope>
</reference>
<dbReference type="AlphaFoldDB" id="A0A1E1WLS2"/>
<gene>
    <name evidence="2" type="ORF">g.18056</name>
</gene>
<dbReference type="PANTHER" id="PTHR37984:SF5">
    <property type="entry name" value="PROTEIN NYNRIN-LIKE"/>
    <property type="match status" value="1"/>
</dbReference>
<dbReference type="PROSITE" id="PS50878">
    <property type="entry name" value="RT_POL"/>
    <property type="match status" value="1"/>
</dbReference>
<protein>
    <recommendedName>
        <fullName evidence="1">Reverse transcriptase domain-containing protein</fullName>
    </recommendedName>
</protein>